<organism evidence="3 4">
    <name type="scientific">Caerostris darwini</name>
    <dbReference type="NCBI Taxonomy" id="1538125"/>
    <lineage>
        <taxon>Eukaryota</taxon>
        <taxon>Metazoa</taxon>
        <taxon>Ecdysozoa</taxon>
        <taxon>Arthropoda</taxon>
        <taxon>Chelicerata</taxon>
        <taxon>Arachnida</taxon>
        <taxon>Araneae</taxon>
        <taxon>Araneomorphae</taxon>
        <taxon>Entelegynae</taxon>
        <taxon>Araneoidea</taxon>
        <taxon>Araneidae</taxon>
        <taxon>Caerostris</taxon>
    </lineage>
</organism>
<feature type="domain" description="RNase H type-1" evidence="2">
    <location>
        <begin position="152"/>
        <end position="281"/>
    </location>
</feature>
<dbReference type="EMBL" id="BPLQ01009542">
    <property type="protein sequence ID" value="GIY44537.1"/>
    <property type="molecule type" value="Genomic_DNA"/>
</dbReference>
<comment type="caution">
    <text evidence="3">The sequence shown here is derived from an EMBL/GenBank/DDBJ whole genome shotgun (WGS) entry which is preliminary data.</text>
</comment>
<dbReference type="AlphaFoldDB" id="A0AAV4TI08"/>
<dbReference type="PROSITE" id="PS50879">
    <property type="entry name" value="RNASE_H_1"/>
    <property type="match status" value="1"/>
</dbReference>
<sequence>MNFLQDRQVIIGVTKKKYNQGIPQGSCLGPILWNLYINDVLKIDLGPNSAIQAFADDIVVMFSAPATFHFSTICPTQLNKIQDWISALQVLSGIPPISYTLRSLQKIFYIRTLRKDIQIGDNTYRAEDLEEDTTFMAPWMKTRTPWRDLQPVEGGHCIYTDGSKKEDRVGSAIVLLKENVENYHHYWRLNDEATVFMAELHAIHKAIEFLSDNSLANAKIISDSRSVLMALDNPANNSPAIFTVKELLKVAQYPIEMVWTKAHIGITGNELADAYAKLGTEKPVIDSFHRLPISFIKKKLKESITTTWQQQWSTSTKGRDVHQLCPTINLNRIHGNFYLNQIITGHGAIGTHQHRFFNANSVCLCGVEEDKSHIVYKCKRWTKLRKKYFPVNYQQQTLLQLLSNKKARTGMECIMKEKLSAIMQDEFT</sequence>
<dbReference type="InterPro" id="IPR000477">
    <property type="entry name" value="RT_dom"/>
</dbReference>
<dbReference type="InterPro" id="IPR036397">
    <property type="entry name" value="RNaseH_sf"/>
</dbReference>
<evidence type="ECO:0008006" key="5">
    <source>
        <dbReference type="Google" id="ProtNLM"/>
    </source>
</evidence>
<evidence type="ECO:0000259" key="1">
    <source>
        <dbReference type="PROSITE" id="PS50878"/>
    </source>
</evidence>
<dbReference type="SUPFAM" id="SSF53098">
    <property type="entry name" value="Ribonuclease H-like"/>
    <property type="match status" value="1"/>
</dbReference>
<dbReference type="Gene3D" id="3.30.420.10">
    <property type="entry name" value="Ribonuclease H-like superfamily/Ribonuclease H"/>
    <property type="match status" value="1"/>
</dbReference>
<protein>
    <recommendedName>
        <fullName evidence="5">RNase H type-1 domain-containing protein</fullName>
    </recommendedName>
</protein>
<dbReference type="InterPro" id="IPR012337">
    <property type="entry name" value="RNaseH-like_sf"/>
</dbReference>
<reference evidence="3 4" key="1">
    <citation type="submission" date="2021-06" db="EMBL/GenBank/DDBJ databases">
        <title>Caerostris darwini draft genome.</title>
        <authorList>
            <person name="Kono N."/>
            <person name="Arakawa K."/>
        </authorList>
    </citation>
    <scope>NUCLEOTIDE SEQUENCE [LARGE SCALE GENOMIC DNA]</scope>
</reference>
<evidence type="ECO:0000313" key="3">
    <source>
        <dbReference type="EMBL" id="GIY44537.1"/>
    </source>
</evidence>
<dbReference type="InterPro" id="IPR002156">
    <property type="entry name" value="RNaseH_domain"/>
</dbReference>
<feature type="domain" description="Reverse transcriptase" evidence="1">
    <location>
        <begin position="1"/>
        <end position="140"/>
    </location>
</feature>
<dbReference type="GO" id="GO:0004523">
    <property type="term" value="F:RNA-DNA hybrid ribonuclease activity"/>
    <property type="evidence" value="ECO:0007669"/>
    <property type="project" value="InterPro"/>
</dbReference>
<evidence type="ECO:0000259" key="2">
    <source>
        <dbReference type="PROSITE" id="PS50879"/>
    </source>
</evidence>
<dbReference type="GO" id="GO:0003676">
    <property type="term" value="F:nucleic acid binding"/>
    <property type="evidence" value="ECO:0007669"/>
    <property type="project" value="InterPro"/>
</dbReference>
<accession>A0AAV4TI08</accession>
<keyword evidence="4" id="KW-1185">Reference proteome</keyword>
<dbReference type="Pfam" id="PF00075">
    <property type="entry name" value="RNase_H"/>
    <property type="match status" value="1"/>
</dbReference>
<evidence type="ECO:0000313" key="4">
    <source>
        <dbReference type="Proteomes" id="UP001054837"/>
    </source>
</evidence>
<dbReference type="CDD" id="cd09276">
    <property type="entry name" value="Rnase_HI_RT_non_LTR"/>
    <property type="match status" value="1"/>
</dbReference>
<gene>
    <name evidence="3" type="primary">R1A1-elementORF2_313</name>
    <name evidence="3" type="ORF">CDAR_189441</name>
</gene>
<dbReference type="Proteomes" id="UP001054837">
    <property type="component" value="Unassembled WGS sequence"/>
</dbReference>
<name>A0AAV4TI08_9ARAC</name>
<dbReference type="PROSITE" id="PS50878">
    <property type="entry name" value="RT_POL"/>
    <property type="match status" value="1"/>
</dbReference>
<dbReference type="Pfam" id="PF00078">
    <property type="entry name" value="RVT_1"/>
    <property type="match status" value="1"/>
</dbReference>
<proteinExistence type="predicted"/>